<dbReference type="GO" id="GO:0046872">
    <property type="term" value="F:metal ion binding"/>
    <property type="evidence" value="ECO:0007669"/>
    <property type="project" value="InterPro"/>
</dbReference>
<evidence type="ECO:0000256" key="3">
    <source>
        <dbReference type="ARBA" id="ARBA00023049"/>
    </source>
</evidence>
<dbReference type="GO" id="GO:0004222">
    <property type="term" value="F:metalloendopeptidase activity"/>
    <property type="evidence" value="ECO:0007669"/>
    <property type="project" value="InterPro"/>
</dbReference>
<comment type="caution">
    <text evidence="7">The sequence shown here is derived from an EMBL/GenBank/DDBJ whole genome shotgun (WGS) entry which is preliminary data.</text>
</comment>
<proteinExistence type="inferred from homology"/>
<dbReference type="EMBL" id="QNRK01000026">
    <property type="protein sequence ID" value="RBP08211.1"/>
    <property type="molecule type" value="Genomic_DNA"/>
</dbReference>
<dbReference type="RefSeq" id="WP_113891250.1">
    <property type="nucleotide sequence ID" value="NZ_QNRK01000026.1"/>
</dbReference>
<evidence type="ECO:0000256" key="1">
    <source>
        <dbReference type="ARBA" id="ARBA00001947"/>
    </source>
</evidence>
<dbReference type="AlphaFoldDB" id="A0A366F0P6"/>
<dbReference type="GO" id="GO:0006508">
    <property type="term" value="P:proteolysis"/>
    <property type="evidence" value="ECO:0007669"/>
    <property type="project" value="UniProtKB-KW"/>
</dbReference>
<keyword evidence="8" id="KW-1185">Reference proteome</keyword>
<dbReference type="PANTHER" id="PTHR11851:SF49">
    <property type="entry name" value="MITOCHONDRIAL-PROCESSING PEPTIDASE SUBUNIT ALPHA"/>
    <property type="match status" value="1"/>
</dbReference>
<organism evidence="7 8">
    <name type="scientific">Roseiarcus fermentans</name>
    <dbReference type="NCBI Taxonomy" id="1473586"/>
    <lineage>
        <taxon>Bacteria</taxon>
        <taxon>Pseudomonadati</taxon>
        <taxon>Pseudomonadota</taxon>
        <taxon>Alphaproteobacteria</taxon>
        <taxon>Hyphomicrobiales</taxon>
        <taxon>Roseiarcaceae</taxon>
        <taxon>Roseiarcus</taxon>
    </lineage>
</organism>
<keyword evidence="3" id="KW-0378">Hydrolase</keyword>
<evidence type="ECO:0000256" key="2">
    <source>
        <dbReference type="ARBA" id="ARBA00007261"/>
    </source>
</evidence>
<reference evidence="7 8" key="1">
    <citation type="submission" date="2018-06" db="EMBL/GenBank/DDBJ databases">
        <title>Genomic Encyclopedia of Type Strains, Phase IV (KMG-IV): sequencing the most valuable type-strain genomes for metagenomic binning, comparative biology and taxonomic classification.</title>
        <authorList>
            <person name="Goeker M."/>
        </authorList>
    </citation>
    <scope>NUCLEOTIDE SEQUENCE [LARGE SCALE GENOMIC DNA]</scope>
    <source>
        <strain evidence="7 8">DSM 24875</strain>
    </source>
</reference>
<dbReference type="InterPro" id="IPR011249">
    <property type="entry name" value="Metalloenz_LuxS/M16"/>
</dbReference>
<dbReference type="InterPro" id="IPR007863">
    <property type="entry name" value="Peptidase_M16_C"/>
</dbReference>
<keyword evidence="7" id="KW-0645">Protease</keyword>
<keyword evidence="3" id="KW-0482">Metalloprotease</keyword>
<accession>A0A366F0P6</accession>
<evidence type="ECO:0000313" key="7">
    <source>
        <dbReference type="EMBL" id="RBP08211.1"/>
    </source>
</evidence>
<name>A0A366F0P6_9HYPH</name>
<dbReference type="InterPro" id="IPR050361">
    <property type="entry name" value="MPP/UQCRC_Complex"/>
</dbReference>
<comment type="similarity">
    <text evidence="2 4">Belongs to the peptidase M16 family.</text>
</comment>
<dbReference type="InterPro" id="IPR011765">
    <property type="entry name" value="Pept_M16_N"/>
</dbReference>
<sequence length="430" mass="47023">MTAHAPVPQVAHFTLKNGLEVVVIPDHRAPVVTHMVWYRNGAADDPPGKSGIAHFLEHLMFKGTAAHPKGEFSEYVASIGGQENAFTGPDFTAYFQQVAKEHLKTCMAFEADRMTGLVLTDDVVAPERDVVLEERRMHCDTDPGAQLGEAVQATLFTHHPYGVPIIGWSHEIEGLGREDALAYYQRFYTPENAILVVAGDADPAETLALAEETYGKVASRGEPPRRVRPLEPPSVADRLVTVRDEKVQQPNWQRHYLVPSCRTAAEGESEALDVLGHLLGGGQTSLLYRDLVMEQKLAVSSWAYYHGTALDQSRFIANASPAPGVSLEALDKAFDRVLAKFLVEGVDESALERAKTRLVADAIYARDSQSDLARWYGSSLALGQTIRDVEDWSSKIEAVDAEAVLAVARKWLVGKPAVTGHLLPLEAEAA</sequence>
<feature type="domain" description="Peptidase M16 C-terminal" evidence="6">
    <location>
        <begin position="176"/>
        <end position="358"/>
    </location>
</feature>
<evidence type="ECO:0000256" key="4">
    <source>
        <dbReference type="RuleBase" id="RU004447"/>
    </source>
</evidence>
<dbReference type="OrthoDB" id="9811314at2"/>
<evidence type="ECO:0000259" key="5">
    <source>
        <dbReference type="Pfam" id="PF00675"/>
    </source>
</evidence>
<protein>
    <submittedName>
        <fullName evidence="7">Zinc protease</fullName>
    </submittedName>
</protein>
<evidence type="ECO:0000313" key="8">
    <source>
        <dbReference type="Proteomes" id="UP000253529"/>
    </source>
</evidence>
<comment type="cofactor">
    <cofactor evidence="1">
        <name>Zn(2+)</name>
        <dbReference type="ChEBI" id="CHEBI:29105"/>
    </cofactor>
</comment>
<dbReference type="Gene3D" id="3.30.830.10">
    <property type="entry name" value="Metalloenzyme, LuxS/M16 peptidase-like"/>
    <property type="match status" value="2"/>
</dbReference>
<dbReference type="InterPro" id="IPR001431">
    <property type="entry name" value="Pept_M16_Zn_BS"/>
</dbReference>
<dbReference type="PANTHER" id="PTHR11851">
    <property type="entry name" value="METALLOPROTEASE"/>
    <property type="match status" value="1"/>
</dbReference>
<gene>
    <name evidence="7" type="ORF">DFR50_12656</name>
</gene>
<dbReference type="Proteomes" id="UP000253529">
    <property type="component" value="Unassembled WGS sequence"/>
</dbReference>
<dbReference type="SUPFAM" id="SSF63411">
    <property type="entry name" value="LuxS/MPP-like metallohydrolase"/>
    <property type="match status" value="2"/>
</dbReference>
<dbReference type="PROSITE" id="PS00143">
    <property type="entry name" value="INSULINASE"/>
    <property type="match status" value="1"/>
</dbReference>
<dbReference type="Pfam" id="PF05193">
    <property type="entry name" value="Peptidase_M16_C"/>
    <property type="match status" value="1"/>
</dbReference>
<evidence type="ECO:0000259" key="6">
    <source>
        <dbReference type="Pfam" id="PF05193"/>
    </source>
</evidence>
<feature type="domain" description="Peptidase M16 N-terminal" evidence="5">
    <location>
        <begin position="21"/>
        <end position="166"/>
    </location>
</feature>
<dbReference type="Pfam" id="PF00675">
    <property type="entry name" value="Peptidase_M16"/>
    <property type="match status" value="1"/>
</dbReference>